<dbReference type="GO" id="GO:0005886">
    <property type="term" value="C:plasma membrane"/>
    <property type="evidence" value="ECO:0007669"/>
    <property type="project" value="UniProtKB-SubCell"/>
</dbReference>
<keyword evidence="5 7" id="KW-1133">Transmembrane helix</keyword>
<gene>
    <name evidence="8" type="ORF">CWS72_10630</name>
</gene>
<reference evidence="9" key="1">
    <citation type="submission" date="2017-12" db="EMBL/GenBank/DDBJ databases">
        <title>Draft genome sequence of Telmatospirillum siberiense 26-4b1T, an acidotolerant peatland alphaproteobacterium potentially involved in sulfur cycling.</title>
        <authorList>
            <person name="Hausmann B."/>
            <person name="Pjevac P."/>
            <person name="Schreck K."/>
            <person name="Herbold C.W."/>
            <person name="Daims H."/>
            <person name="Wagner M."/>
            <person name="Pester M."/>
            <person name="Loy A."/>
        </authorList>
    </citation>
    <scope>NUCLEOTIDE SEQUENCE [LARGE SCALE GENOMIC DNA]</scope>
    <source>
        <strain evidence="9">26-4b1</strain>
    </source>
</reference>
<dbReference type="InterPro" id="IPR052518">
    <property type="entry name" value="CHR_Transporter"/>
</dbReference>
<name>A0A2N3PVY5_9PROT</name>
<evidence type="ECO:0000313" key="9">
    <source>
        <dbReference type="Proteomes" id="UP000233293"/>
    </source>
</evidence>
<keyword evidence="9" id="KW-1185">Reference proteome</keyword>
<dbReference type="GO" id="GO:0015109">
    <property type="term" value="F:chromate transmembrane transporter activity"/>
    <property type="evidence" value="ECO:0007669"/>
    <property type="project" value="InterPro"/>
</dbReference>
<evidence type="ECO:0000256" key="4">
    <source>
        <dbReference type="ARBA" id="ARBA00022692"/>
    </source>
</evidence>
<dbReference type="PANTHER" id="PTHR43663:SF1">
    <property type="entry name" value="CHROMATE TRANSPORTER"/>
    <property type="match status" value="1"/>
</dbReference>
<evidence type="ECO:0000256" key="5">
    <source>
        <dbReference type="ARBA" id="ARBA00022989"/>
    </source>
</evidence>
<dbReference type="OrthoDB" id="8969999at2"/>
<evidence type="ECO:0000256" key="6">
    <source>
        <dbReference type="ARBA" id="ARBA00023136"/>
    </source>
</evidence>
<keyword evidence="4 7" id="KW-0812">Transmembrane</keyword>
<evidence type="ECO:0000256" key="2">
    <source>
        <dbReference type="ARBA" id="ARBA00005262"/>
    </source>
</evidence>
<evidence type="ECO:0000256" key="1">
    <source>
        <dbReference type="ARBA" id="ARBA00004651"/>
    </source>
</evidence>
<feature type="transmembrane region" description="Helical" evidence="7">
    <location>
        <begin position="166"/>
        <end position="185"/>
    </location>
</feature>
<keyword evidence="6 7" id="KW-0472">Membrane</keyword>
<protein>
    <submittedName>
        <fullName evidence="8">Chromate transporter</fullName>
    </submittedName>
</protein>
<dbReference type="PANTHER" id="PTHR43663">
    <property type="entry name" value="CHROMATE TRANSPORT PROTEIN-RELATED"/>
    <property type="match status" value="1"/>
</dbReference>
<dbReference type="AlphaFoldDB" id="A0A2N3PVY5"/>
<feature type="transmembrane region" description="Helical" evidence="7">
    <location>
        <begin position="53"/>
        <end position="77"/>
    </location>
</feature>
<feature type="transmembrane region" description="Helical" evidence="7">
    <location>
        <begin position="84"/>
        <end position="107"/>
    </location>
</feature>
<proteinExistence type="inferred from homology"/>
<dbReference type="Proteomes" id="UP000233293">
    <property type="component" value="Unassembled WGS sequence"/>
</dbReference>
<sequence>MEPDAAKPEPHLGLWQIFSTFTKISLTSFGGGLSGWMMREFVQNKRWLTEKEFLTGLALAQAFPGVNVVNLSIWVGYRLRGGAGALAGAFGMVVPAMVVAVCLVAVFDQLARFPLTHVILAGVAAAAIGLSLQMGIRAARRAVGSLVSAAVMTATFLAIFVFGFPLLPVVAVMAPISVAAAAYRLKNAG</sequence>
<evidence type="ECO:0000313" key="8">
    <source>
        <dbReference type="EMBL" id="PKU24548.1"/>
    </source>
</evidence>
<organism evidence="8 9">
    <name type="scientific">Telmatospirillum siberiense</name>
    <dbReference type="NCBI Taxonomy" id="382514"/>
    <lineage>
        <taxon>Bacteria</taxon>
        <taxon>Pseudomonadati</taxon>
        <taxon>Pseudomonadota</taxon>
        <taxon>Alphaproteobacteria</taxon>
        <taxon>Rhodospirillales</taxon>
        <taxon>Rhodospirillaceae</taxon>
        <taxon>Telmatospirillum</taxon>
    </lineage>
</organism>
<dbReference type="EMBL" id="PIUM01000010">
    <property type="protein sequence ID" value="PKU24548.1"/>
    <property type="molecule type" value="Genomic_DNA"/>
</dbReference>
<comment type="caution">
    <text evidence="8">The sequence shown here is derived from an EMBL/GenBank/DDBJ whole genome shotgun (WGS) entry which is preliminary data.</text>
</comment>
<feature type="transmembrane region" description="Helical" evidence="7">
    <location>
        <begin position="12"/>
        <end position="33"/>
    </location>
</feature>
<dbReference type="RefSeq" id="WP_101250584.1">
    <property type="nucleotide sequence ID" value="NZ_PIUM01000010.1"/>
</dbReference>
<accession>A0A2N3PVY5</accession>
<feature type="transmembrane region" description="Helical" evidence="7">
    <location>
        <begin position="113"/>
        <end position="130"/>
    </location>
</feature>
<evidence type="ECO:0000256" key="7">
    <source>
        <dbReference type="SAM" id="Phobius"/>
    </source>
</evidence>
<comment type="subcellular location">
    <subcellularLocation>
        <location evidence="1">Cell membrane</location>
        <topology evidence="1">Multi-pass membrane protein</topology>
    </subcellularLocation>
</comment>
<keyword evidence="3" id="KW-1003">Cell membrane</keyword>
<dbReference type="Pfam" id="PF02417">
    <property type="entry name" value="Chromate_transp"/>
    <property type="match status" value="1"/>
</dbReference>
<dbReference type="InterPro" id="IPR003370">
    <property type="entry name" value="Chromate_transpt"/>
</dbReference>
<evidence type="ECO:0000256" key="3">
    <source>
        <dbReference type="ARBA" id="ARBA00022475"/>
    </source>
</evidence>
<comment type="similarity">
    <text evidence="2">Belongs to the chromate ion transporter (CHR) (TC 2.A.51) family.</text>
</comment>